<sequence length="478" mass="53514">MLTPEGSSETHTKPATADASTQLAIEQHIGSTIKSLSKLADTSGIDKQEFKSILKGSLEDEEDLENEVNAEKENAIGNEENEGLPEENEGLPEKEGSEDELEDEDADDSDIESECSTAVYEHEPFEVFQHKVRDFALSFWNGCNGDDITVSRMAGGGYNRIIGITVRASDHKKEVDYILRIPRYDTTQLGRDVAALRYVRGFGDIPVPDVIAFDETSGNKLGNPYMVQNRLAGASLLSLYPDLDQAQKCRVASELGHFFNHNANGTGDKTDHVSIEPLFQPGVSVNDQLQPNLTTRDLLFRVFEERKAESLRRFPGETLEPMVLDRFIAMTNGLHQDGWFASNDISVCHLDLEPRNILIDTTGTNVQPLISGVLDWDSAVLAPSFMSCAPPFWIWAWDDEEEDERTANDVPPTEEGRELKNLFEEAAGADFVRYAYPSAYRLARRLVRFAIDGMNSNEHIKEANTMLEEWDKVRDMSK</sequence>
<name>A0A9P4WE33_CURKU</name>
<accession>A0A9P4WE33</accession>
<reference evidence="3" key="1">
    <citation type="submission" date="2019-04" db="EMBL/GenBank/DDBJ databases">
        <title>Sequencing of skin fungus with MAO and IRED activity.</title>
        <authorList>
            <person name="Marsaioli A.J."/>
            <person name="Bonatto J.M.C."/>
            <person name="Reis Junior O."/>
        </authorList>
    </citation>
    <scope>NUCLEOTIDE SEQUENCE</scope>
    <source>
        <strain evidence="3">30M1</strain>
    </source>
</reference>
<dbReference type="InterPro" id="IPR002575">
    <property type="entry name" value="Aminoglycoside_PTrfase"/>
</dbReference>
<dbReference type="InterPro" id="IPR011009">
    <property type="entry name" value="Kinase-like_dom_sf"/>
</dbReference>
<keyword evidence="4" id="KW-1185">Reference proteome</keyword>
<comment type="caution">
    <text evidence="3">The sequence shown here is derived from an EMBL/GenBank/DDBJ whole genome shotgun (WGS) entry which is preliminary data.</text>
</comment>
<feature type="region of interest" description="Disordered" evidence="1">
    <location>
        <begin position="55"/>
        <end position="113"/>
    </location>
</feature>
<dbReference type="Proteomes" id="UP000801428">
    <property type="component" value="Unassembled WGS sequence"/>
</dbReference>
<dbReference type="PANTHER" id="PTHR21310">
    <property type="entry name" value="AMINOGLYCOSIDE PHOSPHOTRANSFERASE-RELATED-RELATED"/>
    <property type="match status" value="1"/>
</dbReference>
<dbReference type="EMBL" id="SWKU01000002">
    <property type="protein sequence ID" value="KAF3009714.1"/>
    <property type="molecule type" value="Genomic_DNA"/>
</dbReference>
<evidence type="ECO:0000259" key="2">
    <source>
        <dbReference type="Pfam" id="PF01636"/>
    </source>
</evidence>
<feature type="compositionally biased region" description="Acidic residues" evidence="1">
    <location>
        <begin position="59"/>
        <end position="68"/>
    </location>
</feature>
<gene>
    <name evidence="3" type="ORF">E8E13_008944</name>
</gene>
<feature type="region of interest" description="Disordered" evidence="1">
    <location>
        <begin position="1"/>
        <end position="23"/>
    </location>
</feature>
<evidence type="ECO:0000313" key="3">
    <source>
        <dbReference type="EMBL" id="KAF3009714.1"/>
    </source>
</evidence>
<dbReference type="InterPro" id="IPR051678">
    <property type="entry name" value="AGP_Transferase"/>
</dbReference>
<dbReference type="AlphaFoldDB" id="A0A9P4WE33"/>
<feature type="compositionally biased region" description="Acidic residues" evidence="1">
    <location>
        <begin position="79"/>
        <end position="113"/>
    </location>
</feature>
<dbReference type="Gene3D" id="3.90.1200.10">
    <property type="match status" value="1"/>
</dbReference>
<evidence type="ECO:0000256" key="1">
    <source>
        <dbReference type="SAM" id="MobiDB-lite"/>
    </source>
</evidence>
<protein>
    <recommendedName>
        <fullName evidence="2">Aminoglycoside phosphotransferase domain-containing protein</fullName>
    </recommendedName>
</protein>
<dbReference type="Pfam" id="PF01636">
    <property type="entry name" value="APH"/>
    <property type="match status" value="1"/>
</dbReference>
<feature type="domain" description="Aminoglycoside phosphotransferase" evidence="2">
    <location>
        <begin position="173"/>
        <end position="383"/>
    </location>
</feature>
<dbReference type="SUPFAM" id="SSF56112">
    <property type="entry name" value="Protein kinase-like (PK-like)"/>
    <property type="match status" value="1"/>
</dbReference>
<organism evidence="3 4">
    <name type="scientific">Curvularia kusanoi</name>
    <name type="common">Cochliobolus kusanoi</name>
    <dbReference type="NCBI Taxonomy" id="90978"/>
    <lineage>
        <taxon>Eukaryota</taxon>
        <taxon>Fungi</taxon>
        <taxon>Dikarya</taxon>
        <taxon>Ascomycota</taxon>
        <taxon>Pezizomycotina</taxon>
        <taxon>Dothideomycetes</taxon>
        <taxon>Pleosporomycetidae</taxon>
        <taxon>Pleosporales</taxon>
        <taxon>Pleosporineae</taxon>
        <taxon>Pleosporaceae</taxon>
        <taxon>Curvularia</taxon>
    </lineage>
</organism>
<dbReference type="PANTHER" id="PTHR21310:SF56">
    <property type="entry name" value="AMINOGLYCOSIDE PHOSPHOTRANSFERASE DOMAIN-CONTAINING PROTEIN"/>
    <property type="match status" value="1"/>
</dbReference>
<proteinExistence type="predicted"/>
<evidence type="ECO:0000313" key="4">
    <source>
        <dbReference type="Proteomes" id="UP000801428"/>
    </source>
</evidence>
<dbReference type="OrthoDB" id="10003767at2759"/>